<evidence type="ECO:0000313" key="3">
    <source>
        <dbReference type="EMBL" id="KAB0264593.1"/>
    </source>
</evidence>
<dbReference type="Proteomes" id="UP000325684">
    <property type="component" value="Unassembled WGS sequence"/>
</dbReference>
<evidence type="ECO:0000256" key="1">
    <source>
        <dbReference type="SAM" id="SignalP"/>
    </source>
</evidence>
<dbReference type="Gene3D" id="1.10.238.10">
    <property type="entry name" value="EF-hand"/>
    <property type="match status" value="1"/>
</dbReference>
<protein>
    <submittedName>
        <fullName evidence="3">EF-hand domain-containing protein</fullName>
    </submittedName>
</protein>
<name>A0A5N3P4F2_9HYPH</name>
<keyword evidence="4" id="KW-1185">Reference proteome</keyword>
<dbReference type="Pfam" id="PF13202">
    <property type="entry name" value="EF-hand_5"/>
    <property type="match status" value="2"/>
</dbReference>
<dbReference type="EMBL" id="VCMV01000069">
    <property type="protein sequence ID" value="KAB0264593.1"/>
    <property type="molecule type" value="Genomic_DNA"/>
</dbReference>
<reference evidence="3 4" key="1">
    <citation type="journal article" date="2019" name="Microorganisms">
        <title>Genome Insights into the Novel Species Microvirga brassicacearum, a Rapeseed Endophyte with Biotechnological Potential.</title>
        <authorList>
            <person name="Jimenez-Gomez A."/>
            <person name="Saati-Santamaria Z."/>
            <person name="Igual J.M."/>
            <person name="Rivas R."/>
            <person name="Mateos P.F."/>
            <person name="Garcia-Fraile P."/>
        </authorList>
    </citation>
    <scope>NUCLEOTIDE SEQUENCE [LARGE SCALE GENOMIC DNA]</scope>
    <source>
        <strain evidence="3 4">CDVBN77</strain>
    </source>
</reference>
<dbReference type="SUPFAM" id="SSF47473">
    <property type="entry name" value="EF-hand"/>
    <property type="match status" value="1"/>
</dbReference>
<dbReference type="InterPro" id="IPR011992">
    <property type="entry name" value="EF-hand-dom_pair"/>
</dbReference>
<proteinExistence type="predicted"/>
<organism evidence="3 4">
    <name type="scientific">Microvirga brassicacearum</name>
    <dbReference type="NCBI Taxonomy" id="2580413"/>
    <lineage>
        <taxon>Bacteria</taxon>
        <taxon>Pseudomonadati</taxon>
        <taxon>Pseudomonadota</taxon>
        <taxon>Alphaproteobacteria</taxon>
        <taxon>Hyphomicrobiales</taxon>
        <taxon>Methylobacteriaceae</taxon>
        <taxon>Microvirga</taxon>
    </lineage>
</organism>
<evidence type="ECO:0000313" key="4">
    <source>
        <dbReference type="Proteomes" id="UP000325684"/>
    </source>
</evidence>
<feature type="domain" description="EF-hand" evidence="2">
    <location>
        <begin position="103"/>
        <end position="121"/>
    </location>
</feature>
<evidence type="ECO:0000259" key="2">
    <source>
        <dbReference type="Pfam" id="PF13202"/>
    </source>
</evidence>
<keyword evidence="1" id="KW-0732">Signal</keyword>
<gene>
    <name evidence="3" type="ORF">FEZ63_22390</name>
</gene>
<accession>A0A5N3P4F2</accession>
<dbReference type="InterPro" id="IPR002048">
    <property type="entry name" value="EF_hand_dom"/>
</dbReference>
<dbReference type="OrthoDB" id="7366896at2"/>
<feature type="signal peptide" evidence="1">
    <location>
        <begin position="1"/>
        <end position="26"/>
    </location>
</feature>
<dbReference type="GO" id="GO:0005509">
    <property type="term" value="F:calcium ion binding"/>
    <property type="evidence" value="ECO:0007669"/>
    <property type="project" value="InterPro"/>
</dbReference>
<feature type="domain" description="EF-hand" evidence="2">
    <location>
        <begin position="129"/>
        <end position="150"/>
    </location>
</feature>
<comment type="caution">
    <text evidence="3">The sequence shown here is derived from an EMBL/GenBank/DDBJ whole genome shotgun (WGS) entry which is preliminary data.</text>
</comment>
<feature type="chain" id="PRO_5024275491" evidence="1">
    <location>
        <begin position="27"/>
        <end position="152"/>
    </location>
</feature>
<dbReference type="RefSeq" id="WP_150949025.1">
    <property type="nucleotide sequence ID" value="NZ_VCMV01000069.1"/>
</dbReference>
<dbReference type="AlphaFoldDB" id="A0A5N3P4F2"/>
<sequence length="152" mass="15756">MTLTTLSRAAALATMIAVGVTAAATAQTTAADPHHPGMIAQAMPPSGMMGQGQAAQTGQSTMPTAQPGMMCGMMQPGMMGQSTMAQGMMGRGMMGMPGPAPMKIFFAIADANADGGLSFDEVTAIHKRIFDRIDANKDGKAMPEEIQAFMRE</sequence>